<sequence>MPYLYLTMAICIEIIATSSLKASNGFTNLGFTIVSLIGYAISFYSLSIALRIIPVGIAYAIWSGVGTVGICMIGWVIYQQKLTMTSIMGILFIIIGVLIINLGQNSH</sequence>
<dbReference type="FunFam" id="1.10.3730.20:FF:000001">
    <property type="entry name" value="Quaternary ammonium compound resistance transporter SugE"/>
    <property type="match status" value="1"/>
</dbReference>
<comment type="similarity">
    <text evidence="7 8">Belongs to the drug/metabolite transporter (DMT) superfamily. Small multidrug resistance (SMR) (TC 2.A.7.1) family.</text>
</comment>
<proteinExistence type="inferred from homology"/>
<keyword evidence="4 8" id="KW-0812">Transmembrane</keyword>
<dbReference type="GeneID" id="83702480"/>
<feature type="transmembrane region" description="Helical" evidence="9">
    <location>
        <begin position="84"/>
        <end position="103"/>
    </location>
</feature>
<dbReference type="InterPro" id="IPR037185">
    <property type="entry name" value="EmrE-like"/>
</dbReference>
<dbReference type="Pfam" id="PF00893">
    <property type="entry name" value="Multi_Drug_Res"/>
    <property type="match status" value="1"/>
</dbReference>
<comment type="subcellular location">
    <subcellularLocation>
        <location evidence="1 8">Cell membrane</location>
        <topology evidence="1 8">Multi-pass membrane protein</topology>
    </subcellularLocation>
</comment>
<accession>A0A318MWJ6</accession>
<dbReference type="InterPro" id="IPR045324">
    <property type="entry name" value="Small_multidrug_res"/>
</dbReference>
<dbReference type="SUPFAM" id="SSF103481">
    <property type="entry name" value="Multidrug resistance efflux transporter EmrE"/>
    <property type="match status" value="1"/>
</dbReference>
<evidence type="ECO:0000313" key="10">
    <source>
        <dbReference type="EMBL" id="PXZ00520.1"/>
    </source>
</evidence>
<organism evidence="10 11">
    <name type="scientific">Commensalibacter melissae</name>
    <dbReference type="NCBI Taxonomy" id="2070537"/>
    <lineage>
        <taxon>Bacteria</taxon>
        <taxon>Pseudomonadati</taxon>
        <taxon>Pseudomonadota</taxon>
        <taxon>Alphaproteobacteria</taxon>
        <taxon>Acetobacterales</taxon>
        <taxon>Acetobacteraceae</taxon>
    </lineage>
</organism>
<comment type="caution">
    <text evidence="10">The sequence shown here is derived from an EMBL/GenBank/DDBJ whole genome shotgun (WGS) entry which is preliminary data.</text>
</comment>
<evidence type="ECO:0000313" key="11">
    <source>
        <dbReference type="Proteomes" id="UP000247565"/>
    </source>
</evidence>
<evidence type="ECO:0000256" key="7">
    <source>
        <dbReference type="ARBA" id="ARBA00038032"/>
    </source>
</evidence>
<dbReference type="AlphaFoldDB" id="A0A318MWJ6"/>
<dbReference type="PANTHER" id="PTHR30561:SF1">
    <property type="entry name" value="MULTIDRUG TRANSPORTER EMRE"/>
    <property type="match status" value="1"/>
</dbReference>
<dbReference type="GO" id="GO:0022857">
    <property type="term" value="F:transmembrane transporter activity"/>
    <property type="evidence" value="ECO:0007669"/>
    <property type="project" value="InterPro"/>
</dbReference>
<dbReference type="EMBL" id="QGLT01000002">
    <property type="protein sequence ID" value="PXZ00520.1"/>
    <property type="molecule type" value="Genomic_DNA"/>
</dbReference>
<dbReference type="OrthoDB" id="9808638at2"/>
<dbReference type="RefSeq" id="WP_110438663.1">
    <property type="nucleotide sequence ID" value="NZ_CP033087.1"/>
</dbReference>
<evidence type="ECO:0000256" key="8">
    <source>
        <dbReference type="RuleBase" id="RU003942"/>
    </source>
</evidence>
<dbReference type="GO" id="GO:1990961">
    <property type="term" value="P:xenobiotic detoxification by transmembrane export across the plasma membrane"/>
    <property type="evidence" value="ECO:0007669"/>
    <property type="project" value="UniProtKB-ARBA"/>
</dbReference>
<dbReference type="GO" id="GO:0005886">
    <property type="term" value="C:plasma membrane"/>
    <property type="evidence" value="ECO:0007669"/>
    <property type="project" value="UniProtKB-SubCell"/>
</dbReference>
<dbReference type="PANTHER" id="PTHR30561">
    <property type="entry name" value="SMR FAMILY PROTON-DEPENDENT DRUG EFFLUX TRANSPORTER SUGE"/>
    <property type="match status" value="1"/>
</dbReference>
<evidence type="ECO:0000256" key="2">
    <source>
        <dbReference type="ARBA" id="ARBA00022448"/>
    </source>
</evidence>
<keyword evidence="6 9" id="KW-0472">Membrane</keyword>
<dbReference type="Proteomes" id="UP000247565">
    <property type="component" value="Unassembled WGS sequence"/>
</dbReference>
<keyword evidence="3" id="KW-1003">Cell membrane</keyword>
<keyword evidence="2" id="KW-0813">Transport</keyword>
<name>A0A318MWJ6_9PROT</name>
<evidence type="ECO:0000256" key="4">
    <source>
        <dbReference type="ARBA" id="ARBA00022692"/>
    </source>
</evidence>
<evidence type="ECO:0000256" key="5">
    <source>
        <dbReference type="ARBA" id="ARBA00022989"/>
    </source>
</evidence>
<keyword evidence="5 9" id="KW-1133">Transmembrane helix</keyword>
<protein>
    <submittedName>
        <fullName evidence="10">QacE family quaternary ammonium compound efflux SMR transporter</fullName>
    </submittedName>
</protein>
<feature type="transmembrane region" description="Helical" evidence="9">
    <location>
        <begin position="57"/>
        <end position="78"/>
    </location>
</feature>
<evidence type="ECO:0000256" key="9">
    <source>
        <dbReference type="SAM" id="Phobius"/>
    </source>
</evidence>
<gene>
    <name evidence="10" type="ORF">DK869_03685</name>
</gene>
<evidence type="ECO:0000256" key="1">
    <source>
        <dbReference type="ARBA" id="ARBA00004651"/>
    </source>
</evidence>
<dbReference type="InterPro" id="IPR000390">
    <property type="entry name" value="Small_drug/metabolite_transptr"/>
</dbReference>
<evidence type="ECO:0000256" key="3">
    <source>
        <dbReference type="ARBA" id="ARBA00022475"/>
    </source>
</evidence>
<reference evidence="10 11" key="1">
    <citation type="submission" date="2018-05" db="EMBL/GenBank/DDBJ databases">
        <title>Reference genomes for bee gut microbiota database.</title>
        <authorList>
            <person name="Ellegaard K.M."/>
        </authorList>
    </citation>
    <scope>NUCLEOTIDE SEQUENCE [LARGE SCALE GENOMIC DNA]</scope>
    <source>
        <strain evidence="10 11">ESL0284</strain>
    </source>
</reference>
<evidence type="ECO:0000256" key="6">
    <source>
        <dbReference type="ARBA" id="ARBA00023136"/>
    </source>
</evidence>
<dbReference type="Gene3D" id="1.10.3730.20">
    <property type="match status" value="1"/>
</dbReference>
<feature type="transmembrane region" description="Helical" evidence="9">
    <location>
        <begin position="29"/>
        <end position="50"/>
    </location>
</feature>
<keyword evidence="11" id="KW-1185">Reference proteome</keyword>